<evidence type="ECO:0000259" key="3">
    <source>
        <dbReference type="Pfam" id="PF00534"/>
    </source>
</evidence>
<dbReference type="EMBL" id="JBBNIN010000007">
    <property type="protein sequence ID" value="MEQ2710768.1"/>
    <property type="molecule type" value="Genomic_DNA"/>
</dbReference>
<comment type="caution">
    <text evidence="6">The sequence shown here is derived from an EMBL/GenBank/DDBJ whole genome shotgun (WGS) entry which is preliminary data.</text>
</comment>
<dbReference type="InterPro" id="IPR028098">
    <property type="entry name" value="Glyco_trans_4-like_N"/>
</dbReference>
<keyword evidence="6" id="KW-0808">Transferase</keyword>
<dbReference type="InterPro" id="IPR001296">
    <property type="entry name" value="Glyco_trans_1"/>
</dbReference>
<evidence type="ECO:0000313" key="7">
    <source>
        <dbReference type="Proteomes" id="UP001482154"/>
    </source>
</evidence>
<evidence type="ECO:0000256" key="2">
    <source>
        <dbReference type="SAM" id="Phobius"/>
    </source>
</evidence>
<dbReference type="Pfam" id="PF00534">
    <property type="entry name" value="Glycos_transf_1"/>
    <property type="match status" value="1"/>
</dbReference>
<dbReference type="PANTHER" id="PTHR30576">
    <property type="entry name" value="COLANIC BIOSYNTHESIS UDP-GLUCOSE LIPID CARRIER TRANSFERASE"/>
    <property type="match status" value="1"/>
</dbReference>
<dbReference type="Proteomes" id="UP001482154">
    <property type="component" value="Unassembled WGS sequence"/>
</dbReference>
<keyword evidence="2" id="KW-1133">Transmembrane helix</keyword>
<dbReference type="Gene3D" id="3.40.50.2000">
    <property type="entry name" value="Glycogen Phosphorylase B"/>
    <property type="match status" value="2"/>
</dbReference>
<proteinExistence type="inferred from homology"/>
<evidence type="ECO:0000256" key="1">
    <source>
        <dbReference type="ARBA" id="ARBA00006464"/>
    </source>
</evidence>
<dbReference type="RefSeq" id="WP_431833212.1">
    <property type="nucleotide sequence ID" value="NZ_JBBNIN010000007.1"/>
</dbReference>
<evidence type="ECO:0000313" key="6">
    <source>
        <dbReference type="EMBL" id="MEQ2710768.1"/>
    </source>
</evidence>
<evidence type="ECO:0000259" key="5">
    <source>
        <dbReference type="Pfam" id="PF13477"/>
    </source>
</evidence>
<dbReference type="PANTHER" id="PTHR30576:SF10">
    <property type="entry name" value="SLL5057 PROTEIN"/>
    <property type="match status" value="1"/>
</dbReference>
<protein>
    <submittedName>
        <fullName evidence="6">Sugar transferase</fullName>
    </submittedName>
</protein>
<dbReference type="GO" id="GO:0016740">
    <property type="term" value="F:transferase activity"/>
    <property type="evidence" value="ECO:0007669"/>
    <property type="project" value="UniProtKB-KW"/>
</dbReference>
<feature type="domain" description="Glycosyl transferase family 1" evidence="3">
    <location>
        <begin position="391"/>
        <end position="546"/>
    </location>
</feature>
<dbReference type="InterPro" id="IPR003362">
    <property type="entry name" value="Bact_transf"/>
</dbReference>
<keyword evidence="2" id="KW-0472">Membrane</keyword>
<dbReference type="Pfam" id="PF02397">
    <property type="entry name" value="Bac_transf"/>
    <property type="match status" value="1"/>
</dbReference>
<dbReference type="Pfam" id="PF13477">
    <property type="entry name" value="Glyco_trans_4_2"/>
    <property type="match status" value="1"/>
</dbReference>
<organism evidence="6 7">
    <name type="scientific">Anaerostipes amylophilus</name>
    <dbReference type="NCBI Taxonomy" id="2981779"/>
    <lineage>
        <taxon>Bacteria</taxon>
        <taxon>Bacillati</taxon>
        <taxon>Bacillota</taxon>
        <taxon>Clostridia</taxon>
        <taxon>Lachnospirales</taxon>
        <taxon>Lachnospiraceae</taxon>
        <taxon>Anaerostipes</taxon>
    </lineage>
</organism>
<accession>A0ABV1IU70</accession>
<dbReference type="SUPFAM" id="SSF53756">
    <property type="entry name" value="UDP-Glycosyltransferase/glycogen phosphorylase"/>
    <property type="match status" value="1"/>
</dbReference>
<dbReference type="CDD" id="cd03808">
    <property type="entry name" value="GT4_CapM-like"/>
    <property type="match status" value="1"/>
</dbReference>
<name>A0ABV1IU70_9FIRM</name>
<keyword evidence="2" id="KW-0812">Transmembrane</keyword>
<evidence type="ECO:0000259" key="4">
    <source>
        <dbReference type="Pfam" id="PF02397"/>
    </source>
</evidence>
<feature type="domain" description="Glycosyltransferase subfamily 4-like N-terminal" evidence="5">
    <location>
        <begin position="210"/>
        <end position="352"/>
    </location>
</feature>
<keyword evidence="7" id="KW-1185">Reference proteome</keyword>
<comment type="similarity">
    <text evidence="1">Belongs to the bacterial sugar transferase family.</text>
</comment>
<reference evidence="6 7" key="1">
    <citation type="submission" date="2024-04" db="EMBL/GenBank/DDBJ databases">
        <title>Human intestinal bacterial collection.</title>
        <authorList>
            <person name="Pauvert C."/>
            <person name="Hitch T.C.A."/>
            <person name="Clavel T."/>
        </authorList>
    </citation>
    <scope>NUCLEOTIDE SEQUENCE [LARGE SCALE GENOMIC DNA]</scope>
    <source>
        <strain evidence="6 7">CLA-AA-H249</strain>
    </source>
</reference>
<gene>
    <name evidence="6" type="ORF">AAAU51_06230</name>
</gene>
<feature type="domain" description="Bacterial sugar transferase" evidence="4">
    <location>
        <begin position="7"/>
        <end position="188"/>
    </location>
</feature>
<feature type="transmembrane region" description="Helical" evidence="2">
    <location>
        <begin position="12"/>
        <end position="33"/>
    </location>
</feature>
<sequence length="567" mass="65371">MYQRVIKRGLDILLCGAAMLIIWPLFLLIAILIKLDSKGPVYFKQKRVGIHKTHFYIYKFRTMRTDTPKDVPTHLLQDPDAFITRMGKFLRKTSLDELPQILHNVLLKGDMTIIGPRPALWNQYDLIEERDKYGANDVKPGISGWAQIHGRDELEIPVKAKLDGYYAQNISFWLDVKCVLGTVSSVLKSEGVVEGGTGAMEAAASKERPKILICTNHSYMLYQFRRELIQKLMETHEVVISMPYVGHEEDFQEMGCKCIETPIDRRGINPVTDLKLIKAYAKMLKEEKPDEVITFSIKPNIYAGFLCGLKKIPYCCNVQGLGTAFQKKGLASFVTLLYKVAFFRVKKVFFENTSNAEEFRKRKIISRDKQVLLKGAGVNLKYYRYCPYTEEDPIRFLFVGRVMKEKGVDELFRASKKLKEIYHDKIEIGMVGFFEDEYKEKVEYLEQEGIIRFYGFQKEVRPFYEKAHCIVLPSYHEGMSNVLLEAASTGRALITTYIPGCKEAVDEGINGYLCKVKSAKSLYRKMHRFIELTKKEREEMGKNGRRKMQAQFDKDKVVEKTVEAILS</sequence>